<reference evidence="7" key="1">
    <citation type="submission" date="2019-06" db="EMBL/GenBank/DDBJ databases">
        <title>Gordonia isolated from sludge of a wastewater treatment plant.</title>
        <authorList>
            <person name="Tamura T."/>
            <person name="Aoyama K."/>
            <person name="Kang Y."/>
            <person name="Saito S."/>
            <person name="Akiyama N."/>
            <person name="Yazawa K."/>
            <person name="Gonoi T."/>
            <person name="Mikami Y."/>
        </authorList>
    </citation>
    <scope>NUCLEOTIDE SEQUENCE [LARGE SCALE GENOMIC DNA]</scope>
    <source>
        <strain evidence="7">NBRC 107697</strain>
    </source>
</reference>
<evidence type="ECO:0000259" key="5">
    <source>
        <dbReference type="Pfam" id="PF00171"/>
    </source>
</evidence>
<dbReference type="InterPro" id="IPR016161">
    <property type="entry name" value="Ald_DH/histidinol_DH"/>
</dbReference>
<evidence type="ECO:0000313" key="7">
    <source>
        <dbReference type="Proteomes" id="UP000444980"/>
    </source>
</evidence>
<feature type="active site" evidence="3">
    <location>
        <position position="234"/>
    </location>
</feature>
<evidence type="ECO:0000313" key="6">
    <source>
        <dbReference type="EMBL" id="GED96240.1"/>
    </source>
</evidence>
<dbReference type="PANTHER" id="PTHR11699">
    <property type="entry name" value="ALDEHYDE DEHYDROGENASE-RELATED"/>
    <property type="match status" value="1"/>
</dbReference>
<dbReference type="InterPro" id="IPR016162">
    <property type="entry name" value="Ald_DH_N"/>
</dbReference>
<gene>
    <name evidence="6" type="ORF">nbrc107697_02790</name>
</gene>
<dbReference type="GO" id="GO:0016620">
    <property type="term" value="F:oxidoreductase activity, acting on the aldehyde or oxo group of donors, NAD or NADP as acceptor"/>
    <property type="evidence" value="ECO:0007669"/>
    <property type="project" value="InterPro"/>
</dbReference>
<dbReference type="Pfam" id="PF00171">
    <property type="entry name" value="Aldedh"/>
    <property type="match status" value="1"/>
</dbReference>
<comment type="similarity">
    <text evidence="1 4">Belongs to the aldehyde dehydrogenase family.</text>
</comment>
<dbReference type="OrthoDB" id="6882680at2"/>
<feature type="domain" description="Aldehyde dehydrogenase" evidence="5">
    <location>
        <begin position="11"/>
        <end position="456"/>
    </location>
</feature>
<protein>
    <submittedName>
        <fullName evidence="6">Aldehyde dehydrogenase</fullName>
    </submittedName>
</protein>
<dbReference type="PROSITE" id="PS00687">
    <property type="entry name" value="ALDEHYDE_DEHYDR_GLU"/>
    <property type="match status" value="1"/>
</dbReference>
<dbReference type="Gene3D" id="3.40.309.10">
    <property type="entry name" value="Aldehyde Dehydrogenase, Chain A, domain 2"/>
    <property type="match status" value="1"/>
</dbReference>
<evidence type="ECO:0000256" key="1">
    <source>
        <dbReference type="ARBA" id="ARBA00009986"/>
    </source>
</evidence>
<keyword evidence="7" id="KW-1185">Reference proteome</keyword>
<dbReference type="Gene3D" id="3.40.605.10">
    <property type="entry name" value="Aldehyde Dehydrogenase, Chain A, domain 1"/>
    <property type="match status" value="1"/>
</dbReference>
<dbReference type="EMBL" id="BJOU01000001">
    <property type="protein sequence ID" value="GED96240.1"/>
    <property type="molecule type" value="Genomic_DNA"/>
</dbReference>
<dbReference type="Proteomes" id="UP000444980">
    <property type="component" value="Unassembled WGS sequence"/>
</dbReference>
<keyword evidence="2 4" id="KW-0560">Oxidoreductase</keyword>
<dbReference type="InterPro" id="IPR029510">
    <property type="entry name" value="Ald_DH_CS_GLU"/>
</dbReference>
<dbReference type="SUPFAM" id="SSF53720">
    <property type="entry name" value="ALDH-like"/>
    <property type="match status" value="1"/>
</dbReference>
<dbReference type="CDD" id="cd07106">
    <property type="entry name" value="ALDH_AldA-AAD23400"/>
    <property type="match status" value="1"/>
</dbReference>
<proteinExistence type="inferred from homology"/>
<name>A0A7M3SUB6_9ACTN</name>
<evidence type="ECO:0000256" key="2">
    <source>
        <dbReference type="ARBA" id="ARBA00023002"/>
    </source>
</evidence>
<sequence>MTATRVPPVTGTFPVVDPATGEPFADAPDAGLAELDAAVVAADAAFAAWSRDDDARREALRGAGAALMAAAADLAPTLSREQGNPLHEAALEMQTGGYWLMYFADLDDPVEVVADDDYSRIEVVRRPLGPVAAITPWNFPITLALWKIAPALRAGNPVIVKPSPYTPLSTLAVVDLLAPHFPAGVLQAITGVDPLGARLVEHPLIRKVSFTGSTATGKRVAASAATDLKRVTLELGGNDAAIVLPDAPIAKTAPLVFHSAMANNGQICMAVKRAYVPESMYDDFVDAVAATAAAVVLGPGDRPGVTHGPINNRMQFERVGGLVDDAIARGARVVTGGRRHGDHGYFYEPTVLAGLSDGVRVVDEEQFGPVLPIIAYRDVDDAIARANASHYGLGSSLWTEDVDAARTLAPRLDAGTTWINTHLLVTPAQPFGGAKSSGIGVEGGHWGLHSFSEPHTIHTAK</sequence>
<dbReference type="InterPro" id="IPR044086">
    <property type="entry name" value="LUC3-like"/>
</dbReference>
<dbReference type="InterPro" id="IPR015590">
    <property type="entry name" value="Aldehyde_DH_dom"/>
</dbReference>
<dbReference type="InterPro" id="IPR016163">
    <property type="entry name" value="Ald_DH_C"/>
</dbReference>
<evidence type="ECO:0000256" key="3">
    <source>
        <dbReference type="PROSITE-ProRule" id="PRU10007"/>
    </source>
</evidence>
<evidence type="ECO:0000256" key="4">
    <source>
        <dbReference type="RuleBase" id="RU003345"/>
    </source>
</evidence>
<organism evidence="6 7">
    <name type="scientific">Gordonia crocea</name>
    <dbReference type="NCBI Taxonomy" id="589162"/>
    <lineage>
        <taxon>Bacteria</taxon>
        <taxon>Bacillati</taxon>
        <taxon>Actinomycetota</taxon>
        <taxon>Actinomycetes</taxon>
        <taxon>Mycobacteriales</taxon>
        <taxon>Gordoniaceae</taxon>
        <taxon>Gordonia</taxon>
    </lineage>
</organism>
<accession>A0A7M3SUB6</accession>
<comment type="caution">
    <text evidence="6">The sequence shown here is derived from an EMBL/GenBank/DDBJ whole genome shotgun (WGS) entry which is preliminary data.</text>
</comment>
<dbReference type="FunFam" id="3.40.605.10:FF:000007">
    <property type="entry name" value="NAD/NADP-dependent betaine aldehyde dehydrogenase"/>
    <property type="match status" value="1"/>
</dbReference>
<dbReference type="FunFam" id="3.40.309.10:FF:000009">
    <property type="entry name" value="Aldehyde dehydrogenase A"/>
    <property type="match status" value="1"/>
</dbReference>
<dbReference type="AlphaFoldDB" id="A0A7M3SUB6"/>
<dbReference type="RefSeq" id="WP_161925739.1">
    <property type="nucleotide sequence ID" value="NZ_BJOU01000001.1"/>
</dbReference>